<evidence type="ECO:0000313" key="8">
    <source>
        <dbReference type="EMBL" id="MCF7530264.1"/>
    </source>
</evidence>
<protein>
    <submittedName>
        <fullName evidence="8">Type II toxin-antitoxin system HicA family toxin</fullName>
    </submittedName>
</protein>
<dbReference type="GO" id="GO:0004519">
    <property type="term" value="F:endonuclease activity"/>
    <property type="evidence" value="ECO:0007669"/>
    <property type="project" value="UniProtKB-KW"/>
</dbReference>
<keyword evidence="7" id="KW-0346">Stress response</keyword>
<keyword evidence="4" id="KW-0255">Endonuclease</keyword>
<comment type="caution">
    <text evidence="8">The sequence shown here is derived from an EMBL/GenBank/DDBJ whole genome shotgun (WGS) entry which is preliminary data.</text>
</comment>
<evidence type="ECO:0000256" key="6">
    <source>
        <dbReference type="ARBA" id="ARBA00022884"/>
    </source>
</evidence>
<gene>
    <name evidence="8" type="ORF">L4H06_08505</name>
</gene>
<comment type="similarity">
    <text evidence="1">Belongs to the HicA mRNA interferase family.</text>
</comment>
<proteinExistence type="inferred from homology"/>
<dbReference type="Pfam" id="PF07927">
    <property type="entry name" value="HicA_toxin"/>
    <property type="match status" value="1"/>
</dbReference>
<dbReference type="Proteomes" id="UP001201397">
    <property type="component" value="Unassembled WGS sequence"/>
</dbReference>
<dbReference type="Gene3D" id="3.30.920.30">
    <property type="entry name" value="Hypothetical protein"/>
    <property type="match status" value="1"/>
</dbReference>
<evidence type="ECO:0000313" key="9">
    <source>
        <dbReference type="Proteomes" id="UP001201397"/>
    </source>
</evidence>
<sequence length="83" mass="9131">MSKAEKLLARLCSVPKDFTWSELVAVMEKNGFTLHTGSGSGRKFIHETQQITVAMHEPHPGNIVKPYALRLAIDGLKQTGAIK</sequence>
<dbReference type="SUPFAM" id="SSF54786">
    <property type="entry name" value="YcfA/nrd intein domain"/>
    <property type="match status" value="1"/>
</dbReference>
<evidence type="ECO:0000256" key="2">
    <source>
        <dbReference type="ARBA" id="ARBA00022649"/>
    </source>
</evidence>
<evidence type="ECO:0000256" key="1">
    <source>
        <dbReference type="ARBA" id="ARBA00006620"/>
    </source>
</evidence>
<dbReference type="GO" id="GO:0003729">
    <property type="term" value="F:mRNA binding"/>
    <property type="evidence" value="ECO:0007669"/>
    <property type="project" value="InterPro"/>
</dbReference>
<evidence type="ECO:0000256" key="3">
    <source>
        <dbReference type="ARBA" id="ARBA00022722"/>
    </source>
</evidence>
<keyword evidence="5" id="KW-0378">Hydrolase</keyword>
<organism evidence="8 9">
    <name type="scientific">Neisseria lisongii</name>
    <dbReference type="NCBI Taxonomy" id="2912188"/>
    <lineage>
        <taxon>Bacteria</taxon>
        <taxon>Pseudomonadati</taxon>
        <taxon>Pseudomonadota</taxon>
        <taxon>Betaproteobacteria</taxon>
        <taxon>Neisseriales</taxon>
        <taxon>Neisseriaceae</taxon>
        <taxon>Neisseria</taxon>
    </lineage>
</organism>
<evidence type="ECO:0000256" key="4">
    <source>
        <dbReference type="ARBA" id="ARBA00022759"/>
    </source>
</evidence>
<dbReference type="InterPro" id="IPR012933">
    <property type="entry name" value="HicA_mRNA_interferase"/>
</dbReference>
<dbReference type="GO" id="GO:0016787">
    <property type="term" value="F:hydrolase activity"/>
    <property type="evidence" value="ECO:0007669"/>
    <property type="project" value="UniProtKB-KW"/>
</dbReference>
<reference evidence="8" key="1">
    <citation type="submission" date="2022-01" db="EMBL/GenBank/DDBJ databases">
        <title>Neisseria sp. ZJ104.</title>
        <authorList>
            <person name="Yang C."/>
        </authorList>
    </citation>
    <scope>NUCLEOTIDE SEQUENCE</scope>
    <source>
        <strain evidence="8">ZJ104</strain>
    </source>
</reference>
<keyword evidence="3" id="KW-0540">Nuclease</keyword>
<dbReference type="InterPro" id="IPR038570">
    <property type="entry name" value="HicA_sf"/>
</dbReference>
<keyword evidence="6" id="KW-0694">RNA-binding</keyword>
<keyword evidence="2" id="KW-1277">Toxin-antitoxin system</keyword>
<accession>A0AAW5AG24</accession>
<dbReference type="EMBL" id="JAKKDL010000012">
    <property type="protein sequence ID" value="MCF7530264.1"/>
    <property type="molecule type" value="Genomic_DNA"/>
</dbReference>
<name>A0AAW5AG24_9NEIS</name>
<evidence type="ECO:0000256" key="5">
    <source>
        <dbReference type="ARBA" id="ARBA00022801"/>
    </source>
</evidence>
<evidence type="ECO:0000256" key="7">
    <source>
        <dbReference type="ARBA" id="ARBA00023016"/>
    </source>
</evidence>
<dbReference type="RefSeq" id="WP_237093146.1">
    <property type="nucleotide sequence ID" value="NZ_JAKKDL010000012.1"/>
</dbReference>
<dbReference type="AlphaFoldDB" id="A0AAW5AG24"/>